<protein>
    <submittedName>
        <fullName evidence="1">Uncharacterized protein</fullName>
    </submittedName>
</protein>
<keyword evidence="2" id="KW-1185">Reference proteome</keyword>
<dbReference type="Proteomes" id="UP000838748">
    <property type="component" value="Unassembled WGS sequence"/>
</dbReference>
<accession>A0ABM9A9V4</accession>
<organism evidence="1 2">
    <name type="scientific">Vibrio marisflavi CECT 7928</name>
    <dbReference type="NCBI Taxonomy" id="634439"/>
    <lineage>
        <taxon>Bacteria</taxon>
        <taxon>Pseudomonadati</taxon>
        <taxon>Pseudomonadota</taxon>
        <taxon>Gammaproteobacteria</taxon>
        <taxon>Vibrionales</taxon>
        <taxon>Vibrionaceae</taxon>
        <taxon>Vibrio</taxon>
    </lineage>
</organism>
<gene>
    <name evidence="1" type="ORF">VMF7928_04483</name>
</gene>
<dbReference type="EMBL" id="CAKLDM010000005">
    <property type="protein sequence ID" value="CAH0543232.1"/>
    <property type="molecule type" value="Genomic_DNA"/>
</dbReference>
<proteinExistence type="predicted"/>
<name>A0ABM9A9V4_9VIBR</name>
<comment type="caution">
    <text evidence="1">The sequence shown here is derived from an EMBL/GenBank/DDBJ whole genome shotgun (WGS) entry which is preliminary data.</text>
</comment>
<reference evidence="1" key="1">
    <citation type="submission" date="2021-11" db="EMBL/GenBank/DDBJ databases">
        <authorList>
            <person name="Rodrigo-Torres L."/>
            <person name="Arahal R. D."/>
            <person name="Lucena T."/>
        </authorList>
    </citation>
    <scope>NUCLEOTIDE SEQUENCE</scope>
    <source>
        <strain evidence="1">CECT 7928</strain>
    </source>
</reference>
<dbReference type="RefSeq" id="WP_237364156.1">
    <property type="nucleotide sequence ID" value="NZ_CAKLDM010000005.1"/>
</dbReference>
<evidence type="ECO:0000313" key="2">
    <source>
        <dbReference type="Proteomes" id="UP000838748"/>
    </source>
</evidence>
<sequence length="67" mass="7435">MDNRISEEDAQELSSLIAEKCLELNLEPEQILDGLARVLLGATNDLNVEGFELNIDGFGRCTVELKE</sequence>
<evidence type="ECO:0000313" key="1">
    <source>
        <dbReference type="EMBL" id="CAH0543232.1"/>
    </source>
</evidence>